<protein>
    <submittedName>
        <fullName evidence="2">Uncharacterized protein</fullName>
    </submittedName>
</protein>
<accession>A0AA87YUA0</accession>
<dbReference type="AlphaFoldDB" id="A0AA87YUA0"/>
<name>A0AA87YUA0_FICCA</name>
<keyword evidence="3" id="KW-1185">Reference proteome</keyword>
<reference evidence="2" key="1">
    <citation type="submission" date="2023-07" db="EMBL/GenBank/DDBJ databases">
        <title>draft genome sequence of fig (Ficus carica).</title>
        <authorList>
            <person name="Takahashi T."/>
            <person name="Nishimura K."/>
        </authorList>
    </citation>
    <scope>NUCLEOTIDE SEQUENCE</scope>
</reference>
<evidence type="ECO:0000256" key="1">
    <source>
        <dbReference type="SAM" id="MobiDB-lite"/>
    </source>
</evidence>
<dbReference type="Proteomes" id="UP001187192">
    <property type="component" value="Unassembled WGS sequence"/>
</dbReference>
<evidence type="ECO:0000313" key="2">
    <source>
        <dbReference type="EMBL" id="GMN22232.1"/>
    </source>
</evidence>
<organism evidence="2 3">
    <name type="scientific">Ficus carica</name>
    <name type="common">Common fig</name>
    <dbReference type="NCBI Taxonomy" id="3494"/>
    <lineage>
        <taxon>Eukaryota</taxon>
        <taxon>Viridiplantae</taxon>
        <taxon>Streptophyta</taxon>
        <taxon>Embryophyta</taxon>
        <taxon>Tracheophyta</taxon>
        <taxon>Spermatophyta</taxon>
        <taxon>Magnoliopsida</taxon>
        <taxon>eudicotyledons</taxon>
        <taxon>Gunneridae</taxon>
        <taxon>Pentapetalae</taxon>
        <taxon>rosids</taxon>
        <taxon>fabids</taxon>
        <taxon>Rosales</taxon>
        <taxon>Moraceae</taxon>
        <taxon>Ficeae</taxon>
        <taxon>Ficus</taxon>
    </lineage>
</organism>
<sequence>MENSQIRQIEKLLFIKNQVIPDEVWPKLEKNAPWDKLPTEYTQKIRRILDEVNNPETSRGSSTSSGPSTIPSSSSEPGTTQKPATPRPSDLEESQPVRFQSEGLSIEEEFRFIQWAQDPYDQDPFDPEELRKLNISPP</sequence>
<proteinExistence type="predicted"/>
<feature type="compositionally biased region" description="Low complexity" evidence="1">
    <location>
        <begin position="57"/>
        <end position="80"/>
    </location>
</feature>
<feature type="region of interest" description="Disordered" evidence="1">
    <location>
        <begin position="115"/>
        <end position="138"/>
    </location>
</feature>
<comment type="caution">
    <text evidence="2">The sequence shown here is derived from an EMBL/GenBank/DDBJ whole genome shotgun (WGS) entry which is preliminary data.</text>
</comment>
<evidence type="ECO:0000313" key="3">
    <source>
        <dbReference type="Proteomes" id="UP001187192"/>
    </source>
</evidence>
<dbReference type="EMBL" id="BTGU01007925">
    <property type="protein sequence ID" value="GMN22232.1"/>
    <property type="molecule type" value="Genomic_DNA"/>
</dbReference>
<feature type="region of interest" description="Disordered" evidence="1">
    <location>
        <begin position="48"/>
        <end position="101"/>
    </location>
</feature>
<gene>
    <name evidence="2" type="ORF">TIFTF001_050190</name>
</gene>